<dbReference type="EMBL" id="RHHB01000030">
    <property type="protein sequence ID" value="RNB46747.1"/>
    <property type="molecule type" value="Genomic_DNA"/>
</dbReference>
<comment type="caution">
    <text evidence="1">The sequence shown here is derived from an EMBL/GenBank/DDBJ whole genome shotgun (WGS) entry which is preliminary data.</text>
</comment>
<name>A0A3M8A7V1_9MICO</name>
<gene>
    <name evidence="1" type="ORF">EDM22_13515</name>
</gene>
<sequence>MLGEHHYAVDVEWQGDRGEGTASYRAYGRRHVVRVAGKLHEIAGSSDRVFHGDRERWNPEELLIAALSQCHMLSYLHVATNHGVVVRAYTDAATGTMVEDGRGGGAFTEVTLRPRVTVADAATAELAAAIHAEASEKCFIAASVAFPVHHEPTILIAGADTGADAAPASRD</sequence>
<protein>
    <submittedName>
        <fullName evidence="1">OsmC family peroxiredoxin</fullName>
    </submittedName>
</protein>
<proteinExistence type="predicted"/>
<evidence type="ECO:0000313" key="2">
    <source>
        <dbReference type="Proteomes" id="UP000275048"/>
    </source>
</evidence>
<dbReference type="RefSeq" id="WP_122937609.1">
    <property type="nucleotide sequence ID" value="NZ_JBHSNT010000001.1"/>
</dbReference>
<dbReference type="InterPro" id="IPR015946">
    <property type="entry name" value="KH_dom-like_a/b"/>
</dbReference>
<keyword evidence="2" id="KW-1185">Reference proteome</keyword>
<dbReference type="InterPro" id="IPR036102">
    <property type="entry name" value="OsmC/Ohrsf"/>
</dbReference>
<evidence type="ECO:0000313" key="1">
    <source>
        <dbReference type="EMBL" id="RNB46747.1"/>
    </source>
</evidence>
<dbReference type="SUPFAM" id="SSF82784">
    <property type="entry name" value="OsmC-like"/>
    <property type="match status" value="1"/>
</dbReference>
<organism evidence="1 2">
    <name type="scientific">Agromyces tardus</name>
    <dbReference type="NCBI Taxonomy" id="2583849"/>
    <lineage>
        <taxon>Bacteria</taxon>
        <taxon>Bacillati</taxon>
        <taxon>Actinomycetota</taxon>
        <taxon>Actinomycetes</taxon>
        <taxon>Micrococcales</taxon>
        <taxon>Microbacteriaceae</taxon>
        <taxon>Agromyces</taxon>
    </lineage>
</organism>
<dbReference type="PANTHER" id="PTHR42830:SF2">
    <property type="entry name" value="OSMC_OHR FAMILY PROTEIN"/>
    <property type="match status" value="1"/>
</dbReference>
<reference evidence="1 2" key="1">
    <citation type="submission" date="2018-10" db="EMBL/GenBank/DDBJ databases">
        <title>Isolation, diversity and antibacterial activity of antinobacteria from the wheat rhizosphere soil.</title>
        <authorList>
            <person name="Sun T."/>
        </authorList>
    </citation>
    <scope>NUCLEOTIDE SEQUENCE [LARGE SCALE GENOMIC DNA]</scope>
    <source>
        <strain evidence="1 2">SJ-23</strain>
    </source>
</reference>
<dbReference type="Pfam" id="PF02566">
    <property type="entry name" value="OsmC"/>
    <property type="match status" value="1"/>
</dbReference>
<dbReference type="AlphaFoldDB" id="A0A3M8A7V1"/>
<dbReference type="PANTHER" id="PTHR42830">
    <property type="entry name" value="OSMOTICALLY INDUCIBLE FAMILY PROTEIN"/>
    <property type="match status" value="1"/>
</dbReference>
<dbReference type="InterPro" id="IPR052707">
    <property type="entry name" value="OsmC_Ohr_Peroxiredoxin"/>
</dbReference>
<dbReference type="Gene3D" id="3.30.300.20">
    <property type="match status" value="1"/>
</dbReference>
<dbReference type="InterPro" id="IPR003718">
    <property type="entry name" value="OsmC/Ohr_fam"/>
</dbReference>
<accession>A0A3M8A7V1</accession>
<dbReference type="Proteomes" id="UP000275048">
    <property type="component" value="Unassembled WGS sequence"/>
</dbReference>
<dbReference type="OrthoDB" id="9795405at2"/>